<evidence type="ECO:0000313" key="6">
    <source>
        <dbReference type="Proteomes" id="UP000787472"/>
    </source>
</evidence>
<dbReference type="Gene3D" id="3.40.50.620">
    <property type="entry name" value="HUPs"/>
    <property type="match status" value="1"/>
</dbReference>
<comment type="similarity">
    <text evidence="1">Belongs to the universal stress protein A family.</text>
</comment>
<feature type="domain" description="UspA" evidence="4">
    <location>
        <begin position="1"/>
        <end position="151"/>
    </location>
</feature>
<evidence type="ECO:0000259" key="4">
    <source>
        <dbReference type="Pfam" id="PF00582"/>
    </source>
</evidence>
<gene>
    <name evidence="5" type="ORF">G8770_06850</name>
</gene>
<dbReference type="InterPro" id="IPR006015">
    <property type="entry name" value="Universal_stress_UspA"/>
</dbReference>
<evidence type="ECO:0000256" key="1">
    <source>
        <dbReference type="ARBA" id="ARBA00008791"/>
    </source>
</evidence>
<dbReference type="PANTHER" id="PTHR46268:SF27">
    <property type="entry name" value="UNIVERSAL STRESS PROTEIN RV2623"/>
    <property type="match status" value="1"/>
</dbReference>
<comment type="caution">
    <text evidence="5">The sequence shown here is derived from an EMBL/GenBank/DDBJ whole genome shotgun (WGS) entry which is preliminary data.</text>
</comment>
<evidence type="ECO:0000256" key="3">
    <source>
        <dbReference type="ARBA" id="ARBA00022840"/>
    </source>
</evidence>
<evidence type="ECO:0000313" key="5">
    <source>
        <dbReference type="EMBL" id="NHO65258.1"/>
    </source>
</evidence>
<accession>A0A9E5MLR3</accession>
<organism evidence="5 6">
    <name type="scientific">Pseudomaricurvus hydrocarbonicus</name>
    <dbReference type="NCBI Taxonomy" id="1470433"/>
    <lineage>
        <taxon>Bacteria</taxon>
        <taxon>Pseudomonadati</taxon>
        <taxon>Pseudomonadota</taxon>
        <taxon>Gammaproteobacteria</taxon>
        <taxon>Cellvibrionales</taxon>
        <taxon>Cellvibrionaceae</taxon>
        <taxon>Pseudomaricurvus</taxon>
    </lineage>
</organism>
<keyword evidence="6" id="KW-1185">Reference proteome</keyword>
<keyword evidence="2" id="KW-0547">Nucleotide-binding</keyword>
<dbReference type="RefSeq" id="WP_167183826.1">
    <property type="nucleotide sequence ID" value="NZ_JAAONZ010000004.1"/>
</dbReference>
<dbReference type="CDD" id="cd00293">
    <property type="entry name" value="USP-like"/>
    <property type="match status" value="1"/>
</dbReference>
<dbReference type="AlphaFoldDB" id="A0A9E5MLR3"/>
<evidence type="ECO:0000256" key="2">
    <source>
        <dbReference type="ARBA" id="ARBA00022741"/>
    </source>
</evidence>
<dbReference type="PANTHER" id="PTHR46268">
    <property type="entry name" value="STRESS RESPONSE PROTEIN NHAX"/>
    <property type="match status" value="1"/>
</dbReference>
<dbReference type="Proteomes" id="UP000787472">
    <property type="component" value="Unassembled WGS sequence"/>
</dbReference>
<dbReference type="GO" id="GO:0005524">
    <property type="term" value="F:ATP binding"/>
    <property type="evidence" value="ECO:0007669"/>
    <property type="project" value="UniProtKB-KW"/>
</dbReference>
<name>A0A9E5MLR3_9GAMM</name>
<sequence length="167" mass="18039">MIRKIVFATDLGPFAGHALEHALDLAANIKSKVTVVHAVEPLSSYAQAMVSAYAELEALDPHGSVLKSIKHQILTSLASERSDLKPGYDWIEDVVVEQGKPAEVILSQAQRLNADLIVMGSHGPESMGKNVIGSVTSRVLQLSKVPVFMVPMISPSNWCRVASEVVR</sequence>
<dbReference type="SUPFAM" id="SSF52402">
    <property type="entry name" value="Adenine nucleotide alpha hydrolases-like"/>
    <property type="match status" value="1"/>
</dbReference>
<dbReference type="InterPro" id="IPR014729">
    <property type="entry name" value="Rossmann-like_a/b/a_fold"/>
</dbReference>
<dbReference type="PRINTS" id="PR01438">
    <property type="entry name" value="UNVRSLSTRESS"/>
</dbReference>
<protein>
    <submittedName>
        <fullName evidence="5">Universal stress protein</fullName>
    </submittedName>
</protein>
<keyword evidence="3" id="KW-0067">ATP-binding</keyword>
<reference evidence="5" key="1">
    <citation type="submission" date="2020-03" db="EMBL/GenBank/DDBJ databases">
        <authorList>
            <person name="Guo F."/>
        </authorList>
    </citation>
    <scope>NUCLEOTIDE SEQUENCE</scope>
    <source>
        <strain evidence="5">JCM 30134</strain>
    </source>
</reference>
<proteinExistence type="inferred from homology"/>
<dbReference type="Pfam" id="PF00582">
    <property type="entry name" value="Usp"/>
    <property type="match status" value="1"/>
</dbReference>
<dbReference type="EMBL" id="JAAONZ010000004">
    <property type="protein sequence ID" value="NHO65258.1"/>
    <property type="molecule type" value="Genomic_DNA"/>
</dbReference>
<dbReference type="InterPro" id="IPR006016">
    <property type="entry name" value="UspA"/>
</dbReference>